<feature type="domain" description="FecR protein" evidence="1">
    <location>
        <begin position="140"/>
        <end position="231"/>
    </location>
</feature>
<dbReference type="Pfam" id="PF04773">
    <property type="entry name" value="FecR"/>
    <property type="match status" value="1"/>
</dbReference>
<feature type="domain" description="FecR N-terminal" evidence="2">
    <location>
        <begin position="31"/>
        <end position="72"/>
    </location>
</feature>
<dbReference type="PANTHER" id="PTHR30273">
    <property type="entry name" value="PERIPLASMIC SIGNAL SENSOR AND SIGMA FACTOR ACTIVATOR FECR-RELATED"/>
    <property type="match status" value="1"/>
</dbReference>
<protein>
    <submittedName>
        <fullName evidence="3">Iron dicitrate transport regulator FecR</fullName>
    </submittedName>
</protein>
<comment type="caution">
    <text evidence="3">The sequence shown here is derived from an EMBL/GenBank/DDBJ whole genome shotgun (WGS) entry which is preliminary data.</text>
</comment>
<evidence type="ECO:0000259" key="2">
    <source>
        <dbReference type="Pfam" id="PF16220"/>
    </source>
</evidence>
<sequence length="342" mass="37391">MRTCSACLPDAMTATMNPLLNRPRGLTRIERQAMRWVRKIGAGQMTHRDGDALRQWCQANPMHATAFADAQRQWKLLAMGGERLLEDKPLASRPDIKPAPVHWQRRAFLGGAVGTVAATTTAMMFPPLGLWPSAREMRADYRTVAGEQRRVALGGNVDVELNTRTSIAVSQRGRVAGIDLIAGETAIDMADARLPFAVTAGTGRAVGARARFEVRHIAEQVCVTCVQGLVQVSHPAGAVTLTARQQVSYDDHKLARIVNLDVARMPAWREGFLRFTETPLGEVVSEINRYRSGKFVLMASELASRPVTGRFQISALDKAIAQIQHSFGLTARHLPGGIVLLS</sequence>
<dbReference type="Pfam" id="PF16220">
    <property type="entry name" value="DUF4880"/>
    <property type="match status" value="1"/>
</dbReference>
<organism evidence="3 4">
    <name type="scientific">Cupriavidus pauculus</name>
    <dbReference type="NCBI Taxonomy" id="82633"/>
    <lineage>
        <taxon>Bacteria</taxon>
        <taxon>Pseudomonadati</taxon>
        <taxon>Pseudomonadota</taxon>
        <taxon>Betaproteobacteria</taxon>
        <taxon>Burkholderiales</taxon>
        <taxon>Burkholderiaceae</taxon>
        <taxon>Cupriavidus</taxon>
    </lineage>
</organism>
<dbReference type="InterPro" id="IPR006860">
    <property type="entry name" value="FecR"/>
</dbReference>
<reference evidence="3 4" key="1">
    <citation type="submission" date="2017-12" db="EMBL/GenBank/DDBJ databases">
        <title>Genome sequence of the active heterotrophic nitrifier-denitrifier, Cupriavidus pauculus UM1.</title>
        <authorList>
            <person name="Putonti C."/>
            <person name="Castignetti D."/>
        </authorList>
    </citation>
    <scope>NUCLEOTIDE SEQUENCE [LARGE SCALE GENOMIC DNA]</scope>
    <source>
        <strain evidence="3 4">UM1</strain>
    </source>
</reference>
<gene>
    <name evidence="3" type="ORF">CYJ10_21655</name>
</gene>
<dbReference type="EMBL" id="PJRP01000011">
    <property type="protein sequence ID" value="PLP98493.1"/>
    <property type="molecule type" value="Genomic_DNA"/>
</dbReference>
<dbReference type="OrthoDB" id="1100567at2"/>
<evidence type="ECO:0000259" key="1">
    <source>
        <dbReference type="Pfam" id="PF04773"/>
    </source>
</evidence>
<dbReference type="Gene3D" id="3.55.50.30">
    <property type="match status" value="1"/>
</dbReference>
<dbReference type="Gene3D" id="2.60.120.1440">
    <property type="match status" value="1"/>
</dbReference>
<evidence type="ECO:0000313" key="3">
    <source>
        <dbReference type="EMBL" id="PLP98493.1"/>
    </source>
</evidence>
<accession>A0A2N5C8E1</accession>
<dbReference type="GO" id="GO:0016989">
    <property type="term" value="F:sigma factor antagonist activity"/>
    <property type="evidence" value="ECO:0007669"/>
    <property type="project" value="TreeGrafter"/>
</dbReference>
<evidence type="ECO:0000313" key="4">
    <source>
        <dbReference type="Proteomes" id="UP000234341"/>
    </source>
</evidence>
<name>A0A2N5C8E1_9BURK</name>
<dbReference type="PANTHER" id="PTHR30273:SF2">
    <property type="entry name" value="PROTEIN FECR"/>
    <property type="match status" value="1"/>
</dbReference>
<dbReference type="InterPro" id="IPR032623">
    <property type="entry name" value="FecR_N"/>
</dbReference>
<dbReference type="InterPro" id="IPR012373">
    <property type="entry name" value="Ferrdict_sens_TM"/>
</dbReference>
<dbReference type="Proteomes" id="UP000234341">
    <property type="component" value="Unassembled WGS sequence"/>
</dbReference>
<dbReference type="PIRSF" id="PIRSF018266">
    <property type="entry name" value="FecR"/>
    <property type="match status" value="1"/>
</dbReference>
<dbReference type="AlphaFoldDB" id="A0A2N5C8E1"/>
<proteinExistence type="predicted"/>